<evidence type="ECO:0000313" key="2">
    <source>
        <dbReference type="Proteomes" id="UP000078200"/>
    </source>
</evidence>
<name>A0A1A9UD97_GLOAU</name>
<reference evidence="1" key="1">
    <citation type="submission" date="2020-05" db="UniProtKB">
        <authorList>
            <consortium name="EnsemblMetazoa"/>
        </authorList>
    </citation>
    <scope>IDENTIFICATION</scope>
    <source>
        <strain evidence="1">TTRI</strain>
    </source>
</reference>
<keyword evidence="2" id="KW-1185">Reference proteome</keyword>
<proteinExistence type="predicted"/>
<organism evidence="1 2">
    <name type="scientific">Glossina austeni</name>
    <name type="common">Savannah tsetse fly</name>
    <dbReference type="NCBI Taxonomy" id="7395"/>
    <lineage>
        <taxon>Eukaryota</taxon>
        <taxon>Metazoa</taxon>
        <taxon>Ecdysozoa</taxon>
        <taxon>Arthropoda</taxon>
        <taxon>Hexapoda</taxon>
        <taxon>Insecta</taxon>
        <taxon>Pterygota</taxon>
        <taxon>Neoptera</taxon>
        <taxon>Endopterygota</taxon>
        <taxon>Diptera</taxon>
        <taxon>Brachycera</taxon>
        <taxon>Muscomorpha</taxon>
        <taxon>Hippoboscoidea</taxon>
        <taxon>Glossinidae</taxon>
        <taxon>Glossina</taxon>
    </lineage>
</organism>
<dbReference type="AlphaFoldDB" id="A0A1A9UD97"/>
<dbReference type="VEuPathDB" id="VectorBase:GAUT000651"/>
<accession>A0A1A9UD97</accession>
<sequence>VKKLYHLRNKPKDAVVKRYPLSGENLNLAWKALKTQYENKRVIVENGFCSICLSRSEPHHKDSGMPLIELYFLLLTINQNIIPKFQLNIFYRLNGIDKILVERLKIGASWKNILERTTLIKMLCIGLVVSASTDAASHKQINDSVFSWK</sequence>
<protein>
    <submittedName>
        <fullName evidence="1">Uncharacterized protein</fullName>
    </submittedName>
</protein>
<evidence type="ECO:0000313" key="1">
    <source>
        <dbReference type="EnsemblMetazoa" id="GAUT000651-PA"/>
    </source>
</evidence>
<dbReference type="Proteomes" id="UP000078200">
    <property type="component" value="Unassembled WGS sequence"/>
</dbReference>
<dbReference type="EnsemblMetazoa" id="GAUT000651-RA">
    <property type="protein sequence ID" value="GAUT000651-PA"/>
    <property type="gene ID" value="GAUT000651"/>
</dbReference>